<dbReference type="GO" id="GO:0008233">
    <property type="term" value="F:peptidase activity"/>
    <property type="evidence" value="ECO:0007669"/>
    <property type="project" value="UniProtKB-KW"/>
</dbReference>
<accession>A0ABP6X6F8</accession>
<keyword evidence="9" id="KW-0645">Protease</keyword>
<evidence type="ECO:0000256" key="5">
    <source>
        <dbReference type="ARBA" id="ARBA00022989"/>
    </source>
</evidence>
<keyword evidence="10" id="KW-1185">Reference proteome</keyword>
<comment type="similarity">
    <text evidence="2">Belongs to the peptidase S54 family.</text>
</comment>
<dbReference type="Pfam" id="PF01694">
    <property type="entry name" value="Rhomboid"/>
    <property type="match status" value="1"/>
</dbReference>
<proteinExistence type="inferred from homology"/>
<dbReference type="GO" id="GO:0006508">
    <property type="term" value="P:proteolysis"/>
    <property type="evidence" value="ECO:0007669"/>
    <property type="project" value="UniProtKB-KW"/>
</dbReference>
<keyword evidence="5 7" id="KW-1133">Transmembrane helix</keyword>
<evidence type="ECO:0000313" key="9">
    <source>
        <dbReference type="EMBL" id="GAA3562170.1"/>
    </source>
</evidence>
<name>A0ABP6X6F8_9ACTN</name>
<feature type="transmembrane region" description="Helical" evidence="7">
    <location>
        <begin position="73"/>
        <end position="98"/>
    </location>
</feature>
<feature type="transmembrane region" description="Helical" evidence="7">
    <location>
        <begin position="211"/>
        <end position="229"/>
    </location>
</feature>
<dbReference type="InterPro" id="IPR035952">
    <property type="entry name" value="Rhomboid-like_sf"/>
</dbReference>
<organism evidence="9 10">
    <name type="scientific">Microlunatus spumicola</name>
    <dbReference type="NCBI Taxonomy" id="81499"/>
    <lineage>
        <taxon>Bacteria</taxon>
        <taxon>Bacillati</taxon>
        <taxon>Actinomycetota</taxon>
        <taxon>Actinomycetes</taxon>
        <taxon>Propionibacteriales</taxon>
        <taxon>Propionibacteriaceae</taxon>
        <taxon>Microlunatus</taxon>
    </lineage>
</organism>
<evidence type="ECO:0000256" key="3">
    <source>
        <dbReference type="ARBA" id="ARBA00022692"/>
    </source>
</evidence>
<dbReference type="InterPro" id="IPR022764">
    <property type="entry name" value="Peptidase_S54_rhomboid_dom"/>
</dbReference>
<evidence type="ECO:0000256" key="7">
    <source>
        <dbReference type="SAM" id="Phobius"/>
    </source>
</evidence>
<evidence type="ECO:0000259" key="8">
    <source>
        <dbReference type="Pfam" id="PF01694"/>
    </source>
</evidence>
<dbReference type="EMBL" id="BAAAYR010000001">
    <property type="protein sequence ID" value="GAA3562170.1"/>
    <property type="molecule type" value="Genomic_DNA"/>
</dbReference>
<feature type="domain" description="Peptidase S54 rhomboid" evidence="8">
    <location>
        <begin position="116"/>
        <end position="249"/>
    </location>
</feature>
<evidence type="ECO:0000256" key="6">
    <source>
        <dbReference type="ARBA" id="ARBA00023136"/>
    </source>
</evidence>
<feature type="transmembrane region" description="Helical" evidence="7">
    <location>
        <begin position="259"/>
        <end position="281"/>
    </location>
</feature>
<keyword evidence="4" id="KW-0378">Hydrolase</keyword>
<dbReference type="Proteomes" id="UP001500767">
    <property type="component" value="Unassembled WGS sequence"/>
</dbReference>
<protein>
    <submittedName>
        <fullName evidence="9">Rhomboid family intramembrane serine protease</fullName>
    </submittedName>
</protein>
<dbReference type="Gene3D" id="1.20.1540.10">
    <property type="entry name" value="Rhomboid-like"/>
    <property type="match status" value="1"/>
</dbReference>
<evidence type="ECO:0000256" key="4">
    <source>
        <dbReference type="ARBA" id="ARBA00022801"/>
    </source>
</evidence>
<sequence>MSAEPTGPDFAAPGFAACYRHPDRQTGIACQRCGRSICGECMNPASVGFQCPRCVGLGRAGVREPRTRFGARANAGAGVATKGVMVALAVVYVTNLVTRGLVLPWLLMYNPGVASGELWRLLTSGLVSGGLLGLVMNLLVLWLAGRAIESEVGPARFLAIYFAATLGGSTLFYLLGPANGFTLGAASAVVGLLAANAIGKRKSGEDVRGDIGLFVILVLYSLVVGFASYGWLTMIGGILVGALAGVVLAYAPRANRTPVQVVGLLAVVVACVVAVALPTFVSF</sequence>
<feature type="transmembrane region" description="Helical" evidence="7">
    <location>
        <begin position="235"/>
        <end position="252"/>
    </location>
</feature>
<dbReference type="PANTHER" id="PTHR43731:SF14">
    <property type="entry name" value="PRESENILIN-ASSOCIATED RHOMBOID-LIKE PROTEIN, MITOCHONDRIAL"/>
    <property type="match status" value="1"/>
</dbReference>
<evidence type="ECO:0000256" key="1">
    <source>
        <dbReference type="ARBA" id="ARBA00004141"/>
    </source>
</evidence>
<keyword evidence="6 7" id="KW-0472">Membrane</keyword>
<feature type="transmembrane region" description="Helical" evidence="7">
    <location>
        <begin position="181"/>
        <end position="199"/>
    </location>
</feature>
<feature type="transmembrane region" description="Helical" evidence="7">
    <location>
        <begin position="157"/>
        <end position="175"/>
    </location>
</feature>
<reference evidence="10" key="1">
    <citation type="journal article" date="2019" name="Int. J. Syst. Evol. Microbiol.">
        <title>The Global Catalogue of Microorganisms (GCM) 10K type strain sequencing project: providing services to taxonomists for standard genome sequencing and annotation.</title>
        <authorList>
            <consortium name="The Broad Institute Genomics Platform"/>
            <consortium name="The Broad Institute Genome Sequencing Center for Infectious Disease"/>
            <person name="Wu L."/>
            <person name="Ma J."/>
        </authorList>
    </citation>
    <scope>NUCLEOTIDE SEQUENCE [LARGE SCALE GENOMIC DNA]</scope>
    <source>
        <strain evidence="10">JCM 16540</strain>
    </source>
</reference>
<feature type="transmembrane region" description="Helical" evidence="7">
    <location>
        <begin position="118"/>
        <end position="145"/>
    </location>
</feature>
<dbReference type="SUPFAM" id="SSF144091">
    <property type="entry name" value="Rhomboid-like"/>
    <property type="match status" value="1"/>
</dbReference>
<evidence type="ECO:0000313" key="10">
    <source>
        <dbReference type="Proteomes" id="UP001500767"/>
    </source>
</evidence>
<comment type="caution">
    <text evidence="9">The sequence shown here is derived from an EMBL/GenBank/DDBJ whole genome shotgun (WGS) entry which is preliminary data.</text>
</comment>
<gene>
    <name evidence="9" type="ORF">GCM10022197_17250</name>
</gene>
<dbReference type="PANTHER" id="PTHR43731">
    <property type="entry name" value="RHOMBOID PROTEASE"/>
    <property type="match status" value="1"/>
</dbReference>
<dbReference type="RefSeq" id="WP_204911363.1">
    <property type="nucleotide sequence ID" value="NZ_BAAAYR010000001.1"/>
</dbReference>
<evidence type="ECO:0000256" key="2">
    <source>
        <dbReference type="ARBA" id="ARBA00009045"/>
    </source>
</evidence>
<dbReference type="InterPro" id="IPR050925">
    <property type="entry name" value="Rhomboid_protease_S54"/>
</dbReference>
<comment type="subcellular location">
    <subcellularLocation>
        <location evidence="1">Membrane</location>
        <topology evidence="1">Multi-pass membrane protein</topology>
    </subcellularLocation>
</comment>
<keyword evidence="3 7" id="KW-0812">Transmembrane</keyword>